<sequence length="198" mass="21631">MPAFTKAPLEAAVWYLAPFWAGVLTNLTTDKLPISRLTASDLSRRSGAIAALVIIVVIVVIIVANQVCVIRKTGWLPHYLKWYILGGLVTLLRQDGPQGSLLPEFLTNSTNFNASIPLVNQVIAWDGLSGTWDGFSLLVDDVERYLGTALNFSLAAFDPTIPHFFRLAYTWGGDTGDFTMPATLWPNGTWVDPLPGPS</sequence>
<name>A0A9P7GD07_9AGAR</name>
<keyword evidence="1" id="KW-0812">Transmembrane</keyword>
<dbReference type="OrthoDB" id="441660at2759"/>
<keyword evidence="1" id="KW-1133">Transmembrane helix</keyword>
<evidence type="ECO:0000313" key="2">
    <source>
        <dbReference type="EMBL" id="KAG5647601.1"/>
    </source>
</evidence>
<reference evidence="2" key="2">
    <citation type="submission" date="2021-10" db="EMBL/GenBank/DDBJ databases">
        <title>Phylogenomics reveals ancestral predisposition of the termite-cultivated fungus Termitomyces towards a domesticated lifestyle.</title>
        <authorList>
            <person name="Auxier B."/>
            <person name="Grum-Grzhimaylo A."/>
            <person name="Cardenas M.E."/>
            <person name="Lodge J.D."/>
            <person name="Laessoe T."/>
            <person name="Pedersen O."/>
            <person name="Smith M.E."/>
            <person name="Kuyper T.W."/>
            <person name="Franco-Molano E.A."/>
            <person name="Baroni T.J."/>
            <person name="Aanen D.K."/>
        </authorList>
    </citation>
    <scope>NUCLEOTIDE SEQUENCE</scope>
    <source>
        <strain evidence="2">AP01</strain>
        <tissue evidence="2">Mycelium</tissue>
    </source>
</reference>
<feature type="transmembrane region" description="Helical" evidence="1">
    <location>
        <begin position="12"/>
        <end position="29"/>
    </location>
</feature>
<feature type="transmembrane region" description="Helical" evidence="1">
    <location>
        <begin position="49"/>
        <end position="70"/>
    </location>
</feature>
<gene>
    <name evidence="2" type="ORF">DXG03_008954</name>
</gene>
<evidence type="ECO:0000313" key="3">
    <source>
        <dbReference type="Proteomes" id="UP000775547"/>
    </source>
</evidence>
<protein>
    <submittedName>
        <fullName evidence="2">Uncharacterized protein</fullName>
    </submittedName>
</protein>
<keyword evidence="3" id="KW-1185">Reference proteome</keyword>
<organism evidence="2 3">
    <name type="scientific">Asterophora parasitica</name>
    <dbReference type="NCBI Taxonomy" id="117018"/>
    <lineage>
        <taxon>Eukaryota</taxon>
        <taxon>Fungi</taxon>
        <taxon>Dikarya</taxon>
        <taxon>Basidiomycota</taxon>
        <taxon>Agaricomycotina</taxon>
        <taxon>Agaricomycetes</taxon>
        <taxon>Agaricomycetidae</taxon>
        <taxon>Agaricales</taxon>
        <taxon>Tricholomatineae</taxon>
        <taxon>Lyophyllaceae</taxon>
        <taxon>Asterophora</taxon>
    </lineage>
</organism>
<evidence type="ECO:0000256" key="1">
    <source>
        <dbReference type="SAM" id="Phobius"/>
    </source>
</evidence>
<dbReference type="EMBL" id="JABCKV010000008">
    <property type="protein sequence ID" value="KAG5647601.1"/>
    <property type="molecule type" value="Genomic_DNA"/>
</dbReference>
<comment type="caution">
    <text evidence="2">The sequence shown here is derived from an EMBL/GenBank/DDBJ whole genome shotgun (WGS) entry which is preliminary data.</text>
</comment>
<dbReference type="AlphaFoldDB" id="A0A9P7GD07"/>
<proteinExistence type="predicted"/>
<accession>A0A9P7GD07</accession>
<keyword evidence="1" id="KW-0472">Membrane</keyword>
<dbReference type="Proteomes" id="UP000775547">
    <property type="component" value="Unassembled WGS sequence"/>
</dbReference>
<reference evidence="2" key="1">
    <citation type="submission" date="2020-07" db="EMBL/GenBank/DDBJ databases">
        <authorList>
            <person name="Nieuwenhuis M."/>
            <person name="Van De Peppel L.J.J."/>
        </authorList>
    </citation>
    <scope>NUCLEOTIDE SEQUENCE</scope>
    <source>
        <strain evidence="2">AP01</strain>
        <tissue evidence="2">Mycelium</tissue>
    </source>
</reference>